<dbReference type="PROSITE" id="PS51257">
    <property type="entry name" value="PROKAR_LIPOPROTEIN"/>
    <property type="match status" value="1"/>
</dbReference>
<accession>A0A2Z3LHW5</accession>
<evidence type="ECO:0000256" key="1">
    <source>
        <dbReference type="SAM" id="Coils"/>
    </source>
</evidence>
<evidence type="ECO:0000256" key="2">
    <source>
        <dbReference type="SAM" id="MobiDB-lite"/>
    </source>
</evidence>
<dbReference type="AlphaFoldDB" id="A0A2Z3LHW5"/>
<organism evidence="3 4">
    <name type="scientific">Candidatus Cardinium hertigii</name>
    <dbReference type="NCBI Taxonomy" id="247481"/>
    <lineage>
        <taxon>Bacteria</taxon>
        <taxon>Pseudomonadati</taxon>
        <taxon>Bacteroidota</taxon>
        <taxon>Cytophagia</taxon>
        <taxon>Cytophagales</taxon>
        <taxon>Amoebophilaceae</taxon>
        <taxon>Candidatus Cardinium</taxon>
    </lineage>
</organism>
<sequence length="296" mass="33791">MQNKIMQLGRYGVMVVCIPTFIGCGKLSNQLGMQSGGKGSPSVVAKNVSPAKSQSRLQRKSKDSTGQAINPKSLLVTALLLAQIRLGCNQDLVQNGSSTTNECEQNIKKLQHMRMHEAFRRSRAHHDLSMCEAKLKNESEAHNTIKKEMDVKKVIIEDLVSIIERKRGKDLSMCEQKLKNESEAHSARKKEMDVQKMMIQDLASIEREQGKALSMCEEKLKNESEAHSARKKEMESELARRVNFLFLIENSLNQCLTKEQQYLKEKEKLEKAVQAAEVKARERREMRHKRFTRGKH</sequence>
<dbReference type="RefSeq" id="WP_109997502.1">
    <property type="nucleotide sequence ID" value="NZ_CP029619.1"/>
</dbReference>
<keyword evidence="1" id="KW-0175">Coiled coil</keyword>
<dbReference type="EMBL" id="CP029619">
    <property type="protein sequence ID" value="AWN82105.1"/>
    <property type="molecule type" value="Genomic_DNA"/>
</dbReference>
<dbReference type="KEGG" id="cher:DK880_00799"/>
<dbReference type="Proteomes" id="UP000245872">
    <property type="component" value="Chromosome"/>
</dbReference>
<evidence type="ECO:0000313" key="4">
    <source>
        <dbReference type="Proteomes" id="UP000245872"/>
    </source>
</evidence>
<protein>
    <submittedName>
        <fullName evidence="3">Uncharacterized protein</fullName>
    </submittedName>
</protein>
<proteinExistence type="predicted"/>
<feature type="coiled-coil region" evidence="1">
    <location>
        <begin position="217"/>
        <end position="286"/>
    </location>
</feature>
<keyword evidence="4" id="KW-1185">Reference proteome</keyword>
<evidence type="ECO:0000313" key="3">
    <source>
        <dbReference type="EMBL" id="AWN82105.1"/>
    </source>
</evidence>
<reference evidence="3 4" key="1">
    <citation type="submission" date="2018-05" db="EMBL/GenBank/DDBJ databases">
        <title>Candidatus Cardinium hertigii Genome Assembly.</title>
        <authorList>
            <person name="Showmaker K.C."/>
            <person name="Walden K.O."/>
            <person name="Fields C.J."/>
            <person name="Lambert K.N."/>
            <person name="Hudson M.E."/>
        </authorList>
    </citation>
    <scope>NUCLEOTIDE SEQUENCE [LARGE SCALE GENOMIC DNA]</scope>
    <source>
        <strain evidence="4">cHgTN10</strain>
    </source>
</reference>
<name>A0A2Z3LHW5_9BACT</name>
<feature type="region of interest" description="Disordered" evidence="2">
    <location>
        <begin position="35"/>
        <end position="66"/>
    </location>
</feature>
<gene>
    <name evidence="3" type="ORF">DK880_00799</name>
</gene>